<comment type="pathway">
    <text evidence="3">Lipid metabolism; sphingolipid metabolism.</text>
</comment>
<evidence type="ECO:0000256" key="9">
    <source>
        <dbReference type="PROSITE-ProRule" id="PRU00205"/>
    </source>
</evidence>
<evidence type="ECO:0000313" key="14">
    <source>
        <dbReference type="EMBL" id="RWS10245.1"/>
    </source>
</evidence>
<dbReference type="EMBL" id="NCKU01002319">
    <property type="protein sequence ID" value="RWS09844.1"/>
    <property type="molecule type" value="Genomic_DNA"/>
</dbReference>
<organism evidence="13 16">
    <name type="scientific">Dinothrombium tinctorium</name>
    <dbReference type="NCBI Taxonomy" id="1965070"/>
    <lineage>
        <taxon>Eukaryota</taxon>
        <taxon>Metazoa</taxon>
        <taxon>Ecdysozoa</taxon>
        <taxon>Arthropoda</taxon>
        <taxon>Chelicerata</taxon>
        <taxon>Arachnida</taxon>
        <taxon>Acari</taxon>
        <taxon>Acariformes</taxon>
        <taxon>Trombidiformes</taxon>
        <taxon>Prostigmata</taxon>
        <taxon>Anystina</taxon>
        <taxon>Parasitengona</taxon>
        <taxon>Trombidioidea</taxon>
        <taxon>Trombidiidae</taxon>
        <taxon>Dinothrombium</taxon>
    </lineage>
</organism>
<dbReference type="InterPro" id="IPR006634">
    <property type="entry name" value="TLC-dom"/>
</dbReference>
<feature type="transmembrane region" description="Helical" evidence="10">
    <location>
        <begin position="317"/>
        <end position="339"/>
    </location>
</feature>
<dbReference type="GO" id="GO:0046513">
    <property type="term" value="P:ceramide biosynthetic process"/>
    <property type="evidence" value="ECO:0007669"/>
    <property type="project" value="InterPro"/>
</dbReference>
<evidence type="ECO:0000256" key="5">
    <source>
        <dbReference type="ARBA" id="ARBA00022692"/>
    </source>
</evidence>
<reference evidence="13" key="2">
    <citation type="submission" date="2018-11" db="EMBL/GenBank/DDBJ databases">
        <title>Trombidioid mite genomics.</title>
        <authorList>
            <person name="Dong X."/>
        </authorList>
    </citation>
    <scope>NUCLEOTIDE SEQUENCE</scope>
    <source>
        <strain evidence="13">UoL-WK</strain>
    </source>
</reference>
<gene>
    <name evidence="14" type="ORF">B4U79_02959</name>
    <name evidence="15" type="ORF">B4U79_09682</name>
    <name evidence="13" type="ORF">B4U79_11452</name>
    <name evidence="12" type="ORF">B4U79_14450</name>
</gene>
<comment type="caution">
    <text evidence="13">The sequence shown here is derived from an EMBL/GenBank/DDBJ whole genome shotgun (WGS) entry which is preliminary data.</text>
</comment>
<dbReference type="EMBL" id="NCKU01002326">
    <property type="protein sequence ID" value="RWS09832.1"/>
    <property type="molecule type" value="Genomic_DNA"/>
</dbReference>
<evidence type="ECO:0000256" key="10">
    <source>
        <dbReference type="SAM" id="Phobius"/>
    </source>
</evidence>
<protein>
    <submittedName>
        <fullName evidence="13">Longevity assurance factor-like protein</fullName>
    </submittedName>
</protein>
<evidence type="ECO:0000256" key="1">
    <source>
        <dbReference type="ARBA" id="ARBA00004127"/>
    </source>
</evidence>
<evidence type="ECO:0000256" key="6">
    <source>
        <dbReference type="ARBA" id="ARBA00022989"/>
    </source>
</evidence>
<dbReference type="FunFam" id="1.10.10.60:FF:000020">
    <property type="entry name" value="Ceramide synthase 5"/>
    <property type="match status" value="1"/>
</dbReference>
<name>A0A3S3PX88_9ACAR</name>
<reference evidence="13 16" key="1">
    <citation type="journal article" date="2018" name="Gigascience">
        <title>Genomes of trombidid mites reveal novel predicted allergens and laterally-transferred genes associated with secondary metabolism.</title>
        <authorList>
            <person name="Dong X."/>
            <person name="Chaisiri K."/>
            <person name="Xia D."/>
            <person name="Armstrong S.D."/>
            <person name="Fang Y."/>
            <person name="Donnelly M.J."/>
            <person name="Kadowaki T."/>
            <person name="McGarry J.W."/>
            <person name="Darby A.C."/>
            <person name="Makepeace B.L."/>
        </authorList>
    </citation>
    <scope>NUCLEOTIDE SEQUENCE [LARGE SCALE GENOMIC DNA]</scope>
    <source>
        <strain evidence="13">UoL-WK</strain>
    </source>
</reference>
<keyword evidence="16" id="KW-1185">Reference proteome</keyword>
<dbReference type="UniPathway" id="UPA00222"/>
<dbReference type="PANTHER" id="PTHR12560">
    <property type="entry name" value="LONGEVITY ASSURANCE FACTOR 1 LAG1"/>
    <property type="match status" value="1"/>
</dbReference>
<comment type="pathway">
    <text evidence="4">Sphingolipid metabolism.</text>
</comment>
<proteinExistence type="predicted"/>
<evidence type="ECO:0000313" key="12">
    <source>
        <dbReference type="EMBL" id="RWS09832.1"/>
    </source>
</evidence>
<keyword evidence="5 9" id="KW-0812">Transmembrane</keyword>
<accession>A0A3S3PX88</accession>
<dbReference type="InterPro" id="IPR016439">
    <property type="entry name" value="Lag1/Lac1-like"/>
</dbReference>
<sequence length="403" mass="47538">MNTSESMANTAFTAVRDWFWNEYVWLPPNVTWNTYKSRENGINYAQFNDLYYAVITAVILIICRLTLERYIYTPLGLYFGLKAEHKKRASRNDLLENVVRSCNGKITYKQVQGLAKQLDWSERQVQRWLRLRMSENKPTTLTKFTESAYDSFWRCSFYFFAFVYGLYTLWDKPWMWDSIHCFIDYPHHSVSAEEWFYYNFELGFYLSLIVSQFFDIQRKDFWQMFIHHIVTVLLMCFSWACNLHRIGTLVLIIHDFADIPLEGAKMARYVRNATVSNVIFSVFTLCWIYSRIGLLPYRVIAYSSYFALDVVPMFPAYYIFNGLLCALQLLHIIWTWLILRIAHNAIFNDGVKDLRESDDTTLDEESETEVNFAKAAKTHLNGHINKVANSKKMNGNNNDMKAS</sequence>
<dbReference type="Pfam" id="PF03798">
    <property type="entry name" value="TRAM_LAG1_CLN8"/>
    <property type="match status" value="1"/>
</dbReference>
<comment type="subcellular location">
    <subcellularLocation>
        <location evidence="1">Endomembrane system</location>
        <topology evidence="1">Multi-pass membrane protein</topology>
    </subcellularLocation>
    <subcellularLocation>
        <location evidence="2">Endoplasmic reticulum membrane</location>
    </subcellularLocation>
</comment>
<dbReference type="GO" id="GO:0005789">
    <property type="term" value="C:endoplasmic reticulum membrane"/>
    <property type="evidence" value="ECO:0007669"/>
    <property type="project" value="UniProtKB-SubCell"/>
</dbReference>
<comment type="catalytic activity">
    <reaction evidence="8">
        <text>sphinganine + octadecanoyl-CoA = N-(octadecanoyl)-sphinganine + CoA + H(+)</text>
        <dbReference type="Rhea" id="RHEA:36547"/>
        <dbReference type="ChEBI" id="CHEBI:15378"/>
        <dbReference type="ChEBI" id="CHEBI:57287"/>
        <dbReference type="ChEBI" id="CHEBI:57394"/>
        <dbReference type="ChEBI" id="CHEBI:57817"/>
        <dbReference type="ChEBI" id="CHEBI:67033"/>
    </reaction>
    <physiologicalReaction direction="left-to-right" evidence="8">
        <dbReference type="Rhea" id="RHEA:36548"/>
    </physiologicalReaction>
</comment>
<feature type="transmembrane region" description="Helical" evidence="10">
    <location>
        <begin position="151"/>
        <end position="170"/>
    </location>
</feature>
<dbReference type="AlphaFoldDB" id="A0A3S3PX88"/>
<evidence type="ECO:0000256" key="7">
    <source>
        <dbReference type="ARBA" id="ARBA00023136"/>
    </source>
</evidence>
<dbReference type="PROSITE" id="PS50922">
    <property type="entry name" value="TLC"/>
    <property type="match status" value="1"/>
</dbReference>
<evidence type="ECO:0000256" key="8">
    <source>
        <dbReference type="ARBA" id="ARBA00049036"/>
    </source>
</evidence>
<keyword evidence="6 10" id="KW-1133">Transmembrane helix</keyword>
<evidence type="ECO:0000313" key="15">
    <source>
        <dbReference type="EMBL" id="RWS10248.1"/>
    </source>
</evidence>
<feature type="transmembrane region" description="Helical" evidence="10">
    <location>
        <begin position="221"/>
        <end position="240"/>
    </location>
</feature>
<feature type="domain" description="TLC" evidence="11">
    <location>
        <begin position="146"/>
        <end position="347"/>
    </location>
</feature>
<evidence type="ECO:0000256" key="3">
    <source>
        <dbReference type="ARBA" id="ARBA00004760"/>
    </source>
</evidence>
<dbReference type="STRING" id="1965070.A0A3S3PX88"/>
<dbReference type="Proteomes" id="UP000285301">
    <property type="component" value="Unassembled WGS sequence"/>
</dbReference>
<feature type="transmembrane region" description="Helical" evidence="10">
    <location>
        <begin position="275"/>
        <end position="297"/>
    </location>
</feature>
<dbReference type="PANTHER" id="PTHR12560:SF0">
    <property type="entry name" value="LD18904P"/>
    <property type="match status" value="1"/>
</dbReference>
<evidence type="ECO:0000313" key="16">
    <source>
        <dbReference type="Proteomes" id="UP000285301"/>
    </source>
</evidence>
<evidence type="ECO:0000313" key="13">
    <source>
        <dbReference type="EMBL" id="RWS09844.1"/>
    </source>
</evidence>
<evidence type="ECO:0000259" key="11">
    <source>
        <dbReference type="PROSITE" id="PS50922"/>
    </source>
</evidence>
<dbReference type="SMART" id="SM00724">
    <property type="entry name" value="TLC"/>
    <property type="match status" value="1"/>
</dbReference>
<dbReference type="EMBL" id="NCKU01002167">
    <property type="protein sequence ID" value="RWS10248.1"/>
    <property type="molecule type" value="Genomic_DNA"/>
</dbReference>
<dbReference type="GO" id="GO:0050291">
    <property type="term" value="F:sphingosine N-acyltransferase activity"/>
    <property type="evidence" value="ECO:0007669"/>
    <property type="project" value="InterPro"/>
</dbReference>
<dbReference type="Gene3D" id="1.10.10.60">
    <property type="entry name" value="Homeodomain-like"/>
    <property type="match status" value="1"/>
</dbReference>
<keyword evidence="7 9" id="KW-0472">Membrane</keyword>
<feature type="transmembrane region" description="Helical" evidence="10">
    <location>
        <begin position="50"/>
        <end position="67"/>
    </location>
</feature>
<dbReference type="EMBL" id="NCKU01002168">
    <property type="protein sequence ID" value="RWS10245.1"/>
    <property type="molecule type" value="Genomic_DNA"/>
</dbReference>
<dbReference type="PIRSF" id="PIRSF005225">
    <property type="entry name" value="LAG1_LAC1"/>
    <property type="match status" value="1"/>
</dbReference>
<evidence type="ECO:0000256" key="4">
    <source>
        <dbReference type="ARBA" id="ARBA00004991"/>
    </source>
</evidence>
<dbReference type="OrthoDB" id="537032at2759"/>
<evidence type="ECO:0000256" key="2">
    <source>
        <dbReference type="ARBA" id="ARBA00004586"/>
    </source>
</evidence>